<evidence type="ECO:0000313" key="2">
    <source>
        <dbReference type="EMBL" id="KAJ3056618.1"/>
    </source>
</evidence>
<dbReference type="PANTHER" id="PTHR22896:SF0">
    <property type="entry name" value="CYCLIN N-TERMINAL DOMAIN-CONTAINING PROTEIN"/>
    <property type="match status" value="1"/>
</dbReference>
<dbReference type="Pfam" id="PF00134">
    <property type="entry name" value="Cyclin_N"/>
    <property type="match status" value="1"/>
</dbReference>
<reference evidence="2" key="1">
    <citation type="submission" date="2020-05" db="EMBL/GenBank/DDBJ databases">
        <title>Phylogenomic resolution of chytrid fungi.</title>
        <authorList>
            <person name="Stajich J.E."/>
            <person name="Amses K."/>
            <person name="Simmons R."/>
            <person name="Seto K."/>
            <person name="Myers J."/>
            <person name="Bonds A."/>
            <person name="Quandt C.A."/>
            <person name="Barry K."/>
            <person name="Liu P."/>
            <person name="Grigoriev I."/>
            <person name="Longcore J.E."/>
            <person name="James T.Y."/>
        </authorList>
    </citation>
    <scope>NUCLEOTIDE SEQUENCE</scope>
    <source>
        <strain evidence="2">JEL0318</strain>
    </source>
</reference>
<dbReference type="EMBL" id="JADGJD010000026">
    <property type="protein sequence ID" value="KAJ3056618.1"/>
    <property type="molecule type" value="Genomic_DNA"/>
</dbReference>
<keyword evidence="3" id="KW-1185">Reference proteome</keyword>
<name>A0AAD5SQZ5_9FUNG</name>
<dbReference type="Gene3D" id="1.10.472.10">
    <property type="entry name" value="Cyclin-like"/>
    <property type="match status" value="1"/>
</dbReference>
<dbReference type="InterPro" id="IPR036915">
    <property type="entry name" value="Cyclin-like_sf"/>
</dbReference>
<dbReference type="SUPFAM" id="SSF47954">
    <property type="entry name" value="Cyclin-like"/>
    <property type="match status" value="1"/>
</dbReference>
<organism evidence="2 3">
    <name type="scientific">Rhizophlyctis rosea</name>
    <dbReference type="NCBI Taxonomy" id="64517"/>
    <lineage>
        <taxon>Eukaryota</taxon>
        <taxon>Fungi</taxon>
        <taxon>Fungi incertae sedis</taxon>
        <taxon>Chytridiomycota</taxon>
        <taxon>Chytridiomycota incertae sedis</taxon>
        <taxon>Chytridiomycetes</taxon>
        <taxon>Rhizophlyctidales</taxon>
        <taxon>Rhizophlyctidaceae</taxon>
        <taxon>Rhizophlyctis</taxon>
    </lineage>
</organism>
<proteinExistence type="predicted"/>
<evidence type="ECO:0000259" key="1">
    <source>
        <dbReference type="Pfam" id="PF00134"/>
    </source>
</evidence>
<comment type="caution">
    <text evidence="2">The sequence shown here is derived from an EMBL/GenBank/DDBJ whole genome shotgun (WGS) entry which is preliminary data.</text>
</comment>
<evidence type="ECO:0000313" key="3">
    <source>
        <dbReference type="Proteomes" id="UP001212841"/>
    </source>
</evidence>
<dbReference type="AlphaFoldDB" id="A0AAD5SQZ5"/>
<dbReference type="Proteomes" id="UP001212841">
    <property type="component" value="Unassembled WGS sequence"/>
</dbReference>
<dbReference type="CDD" id="cd20556">
    <property type="entry name" value="CYCLIN_CABLES"/>
    <property type="match status" value="1"/>
</dbReference>
<accession>A0AAD5SQZ5</accession>
<gene>
    <name evidence="2" type="ORF">HK097_005542</name>
</gene>
<dbReference type="PANTHER" id="PTHR22896">
    <property type="entry name" value="CDK5 AND ABL1 ENZYME SUBSTRATE 1"/>
    <property type="match status" value="1"/>
</dbReference>
<feature type="domain" description="Cyclin N-terminal" evidence="1">
    <location>
        <begin position="13"/>
        <end position="103"/>
    </location>
</feature>
<dbReference type="GO" id="GO:0051726">
    <property type="term" value="P:regulation of cell cycle"/>
    <property type="evidence" value="ECO:0007669"/>
    <property type="project" value="InterPro"/>
</dbReference>
<sequence length="140" mass="16294">MSLTKIRKLKVQMLQVAEIRDLELSSLASAYVYFEKLVLKQIANKYNRRLLAGVCLLLACKVNDPKELNYARLLETVEKVLEVPPKEVYAHEFSVYAALEFTLFLPLWEIMPHLERIVDASTHTSVEEYLKNRTFFYSGH</sequence>
<dbReference type="InterPro" id="IPR006671">
    <property type="entry name" value="Cyclin_N"/>
</dbReference>
<dbReference type="InterPro" id="IPR012388">
    <property type="entry name" value="CABLES1/2"/>
</dbReference>
<protein>
    <recommendedName>
        <fullName evidence="1">Cyclin N-terminal domain-containing protein</fullName>
    </recommendedName>
</protein>